<dbReference type="Gene3D" id="3.20.20.450">
    <property type="entry name" value="EAL domain"/>
    <property type="match status" value="1"/>
</dbReference>
<evidence type="ECO:0000313" key="4">
    <source>
        <dbReference type="EMBL" id="SMQ70266.1"/>
    </source>
</evidence>
<dbReference type="PANTHER" id="PTHR33121">
    <property type="entry name" value="CYCLIC DI-GMP PHOSPHODIESTERASE PDEF"/>
    <property type="match status" value="1"/>
</dbReference>
<dbReference type="AlphaFoldDB" id="A0A1Y6F784"/>
<gene>
    <name evidence="4" type="ORF">SAMN06295905_1857</name>
</gene>
<dbReference type="Pfam" id="PF05226">
    <property type="entry name" value="CHASE2"/>
    <property type="match status" value="1"/>
</dbReference>
<feature type="transmembrane region" description="Helical" evidence="1">
    <location>
        <begin position="327"/>
        <end position="349"/>
    </location>
</feature>
<evidence type="ECO:0000259" key="3">
    <source>
        <dbReference type="PROSITE" id="PS50887"/>
    </source>
</evidence>
<dbReference type="OrthoDB" id="9814202at2"/>
<keyword evidence="1" id="KW-0472">Membrane</keyword>
<dbReference type="EMBL" id="FXWK01000001">
    <property type="protein sequence ID" value="SMQ70266.1"/>
    <property type="molecule type" value="Genomic_DNA"/>
</dbReference>
<evidence type="ECO:0000259" key="2">
    <source>
        <dbReference type="PROSITE" id="PS50883"/>
    </source>
</evidence>
<dbReference type="InterPro" id="IPR007890">
    <property type="entry name" value="CHASE2"/>
</dbReference>
<dbReference type="PROSITE" id="PS50883">
    <property type="entry name" value="EAL"/>
    <property type="match status" value="1"/>
</dbReference>
<dbReference type="GO" id="GO:0071111">
    <property type="term" value="F:cyclic-guanylate-specific phosphodiesterase activity"/>
    <property type="evidence" value="ECO:0007669"/>
    <property type="project" value="InterPro"/>
</dbReference>
<feature type="domain" description="EAL" evidence="2">
    <location>
        <begin position="519"/>
        <end position="768"/>
    </location>
</feature>
<keyword evidence="5" id="KW-1185">Reference proteome</keyword>
<proteinExistence type="predicted"/>
<dbReference type="InterPro" id="IPR035919">
    <property type="entry name" value="EAL_sf"/>
</dbReference>
<feature type="transmembrane region" description="Helical" evidence="1">
    <location>
        <begin position="293"/>
        <end position="315"/>
    </location>
</feature>
<dbReference type="SUPFAM" id="SSF55073">
    <property type="entry name" value="Nucleotide cyclase"/>
    <property type="match status" value="1"/>
</dbReference>
<dbReference type="SMART" id="SM00052">
    <property type="entry name" value="EAL"/>
    <property type="match status" value="1"/>
</dbReference>
<dbReference type="PROSITE" id="PS50887">
    <property type="entry name" value="GGDEF"/>
    <property type="match status" value="1"/>
</dbReference>
<dbReference type="Proteomes" id="UP000194474">
    <property type="component" value="Unassembled WGS sequence"/>
</dbReference>
<keyword evidence="1" id="KW-1133">Transmembrane helix</keyword>
<evidence type="ECO:0000313" key="5">
    <source>
        <dbReference type="Proteomes" id="UP000194474"/>
    </source>
</evidence>
<dbReference type="Pfam" id="PF00563">
    <property type="entry name" value="EAL"/>
    <property type="match status" value="1"/>
</dbReference>
<dbReference type="InterPro" id="IPR050706">
    <property type="entry name" value="Cyclic-di-GMP_PDE-like"/>
</dbReference>
<sequence>MWQLTRWLSAAMAMLVLLGLAYSGALASVDTRLSDWRLIASSVPATGSVVLVEIDSASLEEVGVWPWPRSLHADLLDRLMAAGVEDVAFDIDFSSSSTAFEDAQFTAALERAGGYARLAAFAQTDNTGVVRFSRPLPEFAAQAEPVLVNVLLDPVTARTRSLPVAASDAIGTVPALAVELARPQGELPPVLEIDFSIELAGIPRYSFVDVLYGRVDPARLAGRQVVVGASAIELRDFFNVPRYGVVPGPLLQVLAVETLKSGRILTNLGWLPGLAFTGLVALVLLLHRGRFNVAIIGLALLFCSALAEASALLAYSGAGILVRTAVLHTGLLMLFGLALADSGYAHLVARRAAQQRLKFLATHDPATGLLSRQGLVDLHAQQRTLILILLQVQALDELRATLGHDIVEQLLAQIAGRLMRTGYTHIARTAPANFALVAVDFDDAHRLAAAARDLASTLTDIYTVDSHTLHVDVLAGFAAGSADPSELLNQAEIALIHARSERLPARGFSRADQSALDRHRRLDSDLRQALSRDQLRLLFQPQVDLSDGRIVGVESLMRWEHPELGLVSPAEFIPLAEETGLIVELGRWILDRACSQAVAWPVPISVAVNVSPVQFLRSDLIASVEAALSRSGLPPERLDLEITESSRVTDPSRVHDVMWHLQKLGVHLSIDDFGTGYSALSHFRDLPFDMVKIDQGFVRDRKSESDRVLLAAIVELARKMGKQTLAEGVEDAETAAILRAMGCTFAQGYHFGRPLPEDALIALLLGQVEKQSA</sequence>
<dbReference type="InterPro" id="IPR000160">
    <property type="entry name" value="GGDEF_dom"/>
</dbReference>
<reference evidence="5" key="1">
    <citation type="submission" date="2017-04" db="EMBL/GenBank/DDBJ databases">
        <authorList>
            <person name="Varghese N."/>
            <person name="Submissions S."/>
        </authorList>
    </citation>
    <scope>NUCLEOTIDE SEQUENCE [LARGE SCALE GENOMIC DNA]</scope>
</reference>
<dbReference type="SMART" id="SM01080">
    <property type="entry name" value="CHASE2"/>
    <property type="match status" value="1"/>
</dbReference>
<dbReference type="InterPro" id="IPR001633">
    <property type="entry name" value="EAL_dom"/>
</dbReference>
<keyword evidence="1" id="KW-0812">Transmembrane</keyword>
<dbReference type="CDD" id="cd01948">
    <property type="entry name" value="EAL"/>
    <property type="match status" value="1"/>
</dbReference>
<dbReference type="SMART" id="SM00267">
    <property type="entry name" value="GGDEF"/>
    <property type="match status" value="1"/>
</dbReference>
<dbReference type="Pfam" id="PF00990">
    <property type="entry name" value="GGDEF"/>
    <property type="match status" value="1"/>
</dbReference>
<dbReference type="PANTHER" id="PTHR33121:SF70">
    <property type="entry name" value="SIGNALING PROTEIN YKOW"/>
    <property type="match status" value="1"/>
</dbReference>
<protein>
    <submittedName>
        <fullName evidence="4">EAL domain, c-di-GMP-specific phosphodiesterase class I (Or its enzymatically inactive variant)</fullName>
    </submittedName>
</protein>
<dbReference type="SUPFAM" id="SSF141868">
    <property type="entry name" value="EAL domain-like"/>
    <property type="match status" value="1"/>
</dbReference>
<feature type="transmembrane region" description="Helical" evidence="1">
    <location>
        <begin position="268"/>
        <end position="286"/>
    </location>
</feature>
<name>A0A1Y6F784_9HYPH</name>
<organism evidence="4 5">
    <name type="scientific">Devosia lucknowensis</name>
    <dbReference type="NCBI Taxonomy" id="1096929"/>
    <lineage>
        <taxon>Bacteria</taxon>
        <taxon>Pseudomonadati</taxon>
        <taxon>Pseudomonadota</taxon>
        <taxon>Alphaproteobacteria</taxon>
        <taxon>Hyphomicrobiales</taxon>
        <taxon>Devosiaceae</taxon>
        <taxon>Devosia</taxon>
    </lineage>
</organism>
<dbReference type="InterPro" id="IPR029787">
    <property type="entry name" value="Nucleotide_cyclase"/>
</dbReference>
<dbReference type="RefSeq" id="WP_140048941.1">
    <property type="nucleotide sequence ID" value="NZ_FXWK01000001.1"/>
</dbReference>
<dbReference type="InterPro" id="IPR043128">
    <property type="entry name" value="Rev_trsase/Diguanyl_cyclase"/>
</dbReference>
<dbReference type="Gene3D" id="3.30.70.270">
    <property type="match status" value="1"/>
</dbReference>
<accession>A0A1Y6F784</accession>
<evidence type="ECO:0000256" key="1">
    <source>
        <dbReference type="SAM" id="Phobius"/>
    </source>
</evidence>
<feature type="domain" description="GGDEF" evidence="3">
    <location>
        <begin position="383"/>
        <end position="513"/>
    </location>
</feature>